<name>A0A066X7C4_COLSU</name>
<evidence type="ECO:0000313" key="1">
    <source>
        <dbReference type="EMBL" id="KDN61925.1"/>
    </source>
</evidence>
<dbReference type="eggNOG" id="ENOG502SNA7">
    <property type="taxonomic scope" value="Eukaryota"/>
</dbReference>
<proteinExistence type="predicted"/>
<dbReference type="Proteomes" id="UP000027238">
    <property type="component" value="Unassembled WGS sequence"/>
</dbReference>
<gene>
    <name evidence="1" type="ORF">CSUB01_12187</name>
</gene>
<evidence type="ECO:0000313" key="2">
    <source>
        <dbReference type="Proteomes" id="UP000027238"/>
    </source>
</evidence>
<dbReference type="AlphaFoldDB" id="A0A066X7C4"/>
<sequence>MVAGRLILGILVGINDYIFNVEWSHDNGIPQKHVDHTLVTLMLGDDKGAGGIEPIIELFDDNGHALGVRRSRDHSEISKNNKLDDHIINIQHDLQPDNRMQTPAYVALYQWSDDAVCLSAVQVSNGKLSAVFFGDMGAYCGQSWFLSRRRLDRNLPHPKCVWIDADATVGFNAQAMTFHLPDLLGTPEKVKMYRENKDYMCKSTPRFAYWPRLLPGAEIPIFKPPLEYIPDAITGLGGRDKNPQRAIDTVGWDKDALTDPEPVPVEARAQMPYGHSRKLSKRSGTNMDTSHLIITRAEGHEASLVCNSTSSYGYDVVSLREKAYCDMTVKRLYNLCDSIYKSNCFDSERKVLVGHGGINARGEVSAVGVPVKRYASADHWEE</sequence>
<accession>A0A066X7C4</accession>
<dbReference type="STRING" id="1173701.A0A066X7C4"/>
<organism evidence="1 2">
    <name type="scientific">Colletotrichum sublineola</name>
    <name type="common">Sorghum anthracnose fungus</name>
    <dbReference type="NCBI Taxonomy" id="1173701"/>
    <lineage>
        <taxon>Eukaryota</taxon>
        <taxon>Fungi</taxon>
        <taxon>Dikarya</taxon>
        <taxon>Ascomycota</taxon>
        <taxon>Pezizomycotina</taxon>
        <taxon>Sordariomycetes</taxon>
        <taxon>Hypocreomycetidae</taxon>
        <taxon>Glomerellales</taxon>
        <taxon>Glomerellaceae</taxon>
        <taxon>Colletotrichum</taxon>
        <taxon>Colletotrichum graminicola species complex</taxon>
    </lineage>
</organism>
<dbReference type="HOGENOM" id="CLU_046577_0_0_1"/>
<dbReference type="OrthoDB" id="5365129at2759"/>
<keyword evidence="2" id="KW-1185">Reference proteome</keyword>
<dbReference type="OMA" id="DAVCIAW"/>
<comment type="caution">
    <text evidence="1">The sequence shown here is derived from an EMBL/GenBank/DDBJ whole genome shotgun (WGS) entry which is preliminary data.</text>
</comment>
<dbReference type="EMBL" id="JMSE01001372">
    <property type="protein sequence ID" value="KDN61925.1"/>
    <property type="molecule type" value="Genomic_DNA"/>
</dbReference>
<protein>
    <submittedName>
        <fullName evidence="1">Uncharacterized protein</fullName>
    </submittedName>
</protein>
<reference evidence="2" key="1">
    <citation type="journal article" date="2014" name="Genome Announc.">
        <title>Draft genome sequence of Colletotrichum sublineola, a destructive pathogen of cultivated sorghum.</title>
        <authorList>
            <person name="Baroncelli R."/>
            <person name="Sanz-Martin J.M."/>
            <person name="Rech G.E."/>
            <person name="Sukno S.A."/>
            <person name="Thon M.R."/>
        </authorList>
    </citation>
    <scope>NUCLEOTIDE SEQUENCE [LARGE SCALE GENOMIC DNA]</scope>
    <source>
        <strain evidence="2">TX430BB</strain>
    </source>
</reference>